<dbReference type="EMBL" id="MGFD01000053">
    <property type="protein sequence ID" value="OGL97308.1"/>
    <property type="molecule type" value="Genomic_DNA"/>
</dbReference>
<sequence length="74" mass="8393">MQKVLIVKSMNVTPEEELTRRLAPLLKRGYRVVTASTSIALHGNIERFDVPGTLLFNVAHHAYYVTTVVLDNRK</sequence>
<reference evidence="1 2" key="1">
    <citation type="journal article" date="2016" name="Nat. Commun.">
        <title>Thousands of microbial genomes shed light on interconnected biogeochemical processes in an aquifer system.</title>
        <authorList>
            <person name="Anantharaman K."/>
            <person name="Brown C.T."/>
            <person name="Hug L.A."/>
            <person name="Sharon I."/>
            <person name="Castelle C.J."/>
            <person name="Probst A.J."/>
            <person name="Thomas B.C."/>
            <person name="Singh A."/>
            <person name="Wilkins M.J."/>
            <person name="Karaoz U."/>
            <person name="Brodie E.L."/>
            <person name="Williams K.H."/>
            <person name="Hubbard S.S."/>
            <person name="Banfield J.F."/>
        </authorList>
    </citation>
    <scope>NUCLEOTIDE SEQUENCE [LARGE SCALE GENOMIC DNA]</scope>
</reference>
<accession>A0A1F7W4K1</accession>
<protein>
    <recommendedName>
        <fullName evidence="3">DUF1737 domain-containing protein</fullName>
    </recommendedName>
</protein>
<gene>
    <name evidence="1" type="ORF">A2318_02430</name>
</gene>
<dbReference type="Proteomes" id="UP000177331">
    <property type="component" value="Unassembled WGS sequence"/>
</dbReference>
<evidence type="ECO:0000313" key="2">
    <source>
        <dbReference type="Proteomes" id="UP000177331"/>
    </source>
</evidence>
<name>A0A1F7W4K1_9BACT</name>
<evidence type="ECO:0008006" key="3">
    <source>
        <dbReference type="Google" id="ProtNLM"/>
    </source>
</evidence>
<dbReference type="STRING" id="1802421.A2318_02430"/>
<organism evidence="1 2">
    <name type="scientific">Candidatus Uhrbacteria bacterium RIFOXYB2_FULL_45_11</name>
    <dbReference type="NCBI Taxonomy" id="1802421"/>
    <lineage>
        <taxon>Bacteria</taxon>
        <taxon>Candidatus Uhriibacteriota</taxon>
    </lineage>
</organism>
<dbReference type="AlphaFoldDB" id="A0A1F7W4K1"/>
<comment type="caution">
    <text evidence="1">The sequence shown here is derived from an EMBL/GenBank/DDBJ whole genome shotgun (WGS) entry which is preliminary data.</text>
</comment>
<proteinExistence type="predicted"/>
<evidence type="ECO:0000313" key="1">
    <source>
        <dbReference type="EMBL" id="OGL97308.1"/>
    </source>
</evidence>